<feature type="chain" id="PRO_5037619582" evidence="1">
    <location>
        <begin position="27"/>
        <end position="56"/>
    </location>
</feature>
<reference evidence="2" key="1">
    <citation type="submission" date="2020-12" db="EMBL/GenBank/DDBJ databases">
        <title>Bacterial taxonomy.</title>
        <authorList>
            <person name="Pan X."/>
        </authorList>
    </citation>
    <scope>NUCLEOTIDE SEQUENCE</scope>
    <source>
        <strain evidence="2">KCTC 52957</strain>
    </source>
</reference>
<proteinExistence type="predicted"/>
<keyword evidence="1" id="KW-0732">Signal</keyword>
<name>A0A934I896_9RHOB</name>
<comment type="caution">
    <text evidence="2">The sequence shown here is derived from an EMBL/GenBank/DDBJ whole genome shotgun (WGS) entry which is preliminary data.</text>
</comment>
<feature type="signal peptide" evidence="1">
    <location>
        <begin position="1"/>
        <end position="26"/>
    </location>
</feature>
<gene>
    <name evidence="2" type="ORF">ILP92_04990</name>
</gene>
<dbReference type="AlphaFoldDB" id="A0A934I896"/>
<evidence type="ECO:0000256" key="1">
    <source>
        <dbReference type="SAM" id="SignalP"/>
    </source>
</evidence>
<dbReference type="RefSeq" id="WP_198915255.1">
    <property type="nucleotide sequence ID" value="NZ_JAEKPD010000002.1"/>
</dbReference>
<keyword evidence="3" id="KW-1185">Reference proteome</keyword>
<accession>A0A934I896</accession>
<evidence type="ECO:0000313" key="2">
    <source>
        <dbReference type="EMBL" id="MBJ3762098.1"/>
    </source>
</evidence>
<evidence type="ECO:0000313" key="3">
    <source>
        <dbReference type="Proteomes" id="UP000642488"/>
    </source>
</evidence>
<dbReference type="Proteomes" id="UP000642488">
    <property type="component" value="Unassembled WGS sequence"/>
</dbReference>
<protein>
    <submittedName>
        <fullName evidence="2">Uncharacterized protein</fullName>
    </submittedName>
</protein>
<dbReference type="EMBL" id="JAEKPD010000002">
    <property type="protein sequence ID" value="MBJ3762098.1"/>
    <property type="molecule type" value="Genomic_DNA"/>
</dbReference>
<sequence length="56" mass="5453">MTRRTTAAIGLIALAAFIAWDLAASAPPDIYDAPALVALGSGASASGAHCAALPSD</sequence>
<organism evidence="2 3">
    <name type="scientific">Palleronia pontilimi</name>
    <dbReference type="NCBI Taxonomy" id="1964209"/>
    <lineage>
        <taxon>Bacteria</taxon>
        <taxon>Pseudomonadati</taxon>
        <taxon>Pseudomonadota</taxon>
        <taxon>Alphaproteobacteria</taxon>
        <taxon>Rhodobacterales</taxon>
        <taxon>Roseobacteraceae</taxon>
        <taxon>Palleronia</taxon>
    </lineage>
</organism>